<accession>A0A9P5XPN9</accession>
<dbReference type="GO" id="GO:0005634">
    <property type="term" value="C:nucleus"/>
    <property type="evidence" value="ECO:0007669"/>
    <property type="project" value="UniProtKB-SubCell"/>
</dbReference>
<evidence type="ECO:0000256" key="8">
    <source>
        <dbReference type="ARBA" id="ARBA00023163"/>
    </source>
</evidence>
<dbReference type="SUPFAM" id="SSF57667">
    <property type="entry name" value="beta-beta-alpha zinc fingers"/>
    <property type="match status" value="1"/>
</dbReference>
<reference evidence="12" key="1">
    <citation type="submission" date="2020-11" db="EMBL/GenBank/DDBJ databases">
        <authorList>
            <consortium name="DOE Joint Genome Institute"/>
            <person name="Ahrendt S."/>
            <person name="Riley R."/>
            <person name="Andreopoulos W."/>
            <person name="Labutti K."/>
            <person name="Pangilinan J."/>
            <person name="Ruiz-Duenas F.J."/>
            <person name="Barrasa J.M."/>
            <person name="Sanchez-Garcia M."/>
            <person name="Camarero S."/>
            <person name="Miyauchi S."/>
            <person name="Serrano A."/>
            <person name="Linde D."/>
            <person name="Babiker R."/>
            <person name="Drula E."/>
            <person name="Ayuso-Fernandez I."/>
            <person name="Pacheco R."/>
            <person name="Padilla G."/>
            <person name="Ferreira P."/>
            <person name="Barriuso J."/>
            <person name="Kellner H."/>
            <person name="Castanera R."/>
            <person name="Alfaro M."/>
            <person name="Ramirez L."/>
            <person name="Pisabarro A.G."/>
            <person name="Kuo A."/>
            <person name="Tritt A."/>
            <person name="Lipzen A."/>
            <person name="He G."/>
            <person name="Yan M."/>
            <person name="Ng V."/>
            <person name="Cullen D."/>
            <person name="Martin F."/>
            <person name="Rosso M.-N."/>
            <person name="Henrissat B."/>
            <person name="Hibbett D."/>
            <person name="Martinez A.T."/>
            <person name="Grigoriev I.V."/>
        </authorList>
    </citation>
    <scope>NUCLEOTIDE SEQUENCE</scope>
    <source>
        <strain evidence="12">MF-IS2</strain>
    </source>
</reference>
<evidence type="ECO:0000313" key="12">
    <source>
        <dbReference type="EMBL" id="KAF9453440.1"/>
    </source>
</evidence>
<evidence type="ECO:0000256" key="5">
    <source>
        <dbReference type="ARBA" id="ARBA00022771"/>
    </source>
</evidence>
<keyword evidence="13" id="KW-1185">Reference proteome</keyword>
<evidence type="ECO:0000256" key="1">
    <source>
        <dbReference type="ARBA" id="ARBA00004123"/>
    </source>
</evidence>
<dbReference type="InterPro" id="IPR050527">
    <property type="entry name" value="Snail/Krueppel_Znf"/>
</dbReference>
<gene>
    <name evidence="12" type="ORF">P691DRAFT_771417</name>
</gene>
<evidence type="ECO:0000313" key="13">
    <source>
        <dbReference type="Proteomes" id="UP000807342"/>
    </source>
</evidence>
<proteinExistence type="inferred from homology"/>
<keyword evidence="4" id="KW-0677">Repeat</keyword>
<dbReference type="PROSITE" id="PS00028">
    <property type="entry name" value="ZINC_FINGER_C2H2_1"/>
    <property type="match status" value="1"/>
</dbReference>
<dbReference type="GO" id="GO:0008270">
    <property type="term" value="F:zinc ion binding"/>
    <property type="evidence" value="ECO:0007669"/>
    <property type="project" value="UniProtKB-KW"/>
</dbReference>
<evidence type="ECO:0000256" key="7">
    <source>
        <dbReference type="ARBA" id="ARBA00023015"/>
    </source>
</evidence>
<name>A0A9P5XPN9_9AGAR</name>
<keyword evidence="7" id="KW-0805">Transcription regulation</keyword>
<dbReference type="EMBL" id="MU151061">
    <property type="protein sequence ID" value="KAF9453440.1"/>
    <property type="molecule type" value="Genomic_DNA"/>
</dbReference>
<evidence type="ECO:0000256" key="6">
    <source>
        <dbReference type="ARBA" id="ARBA00022833"/>
    </source>
</evidence>
<dbReference type="Proteomes" id="UP000807342">
    <property type="component" value="Unassembled WGS sequence"/>
</dbReference>
<dbReference type="PANTHER" id="PTHR24388:SF54">
    <property type="entry name" value="PROTEIN ESCARGOT"/>
    <property type="match status" value="1"/>
</dbReference>
<protein>
    <recommendedName>
        <fullName evidence="11">C2H2-type domain-containing protein</fullName>
    </recommendedName>
</protein>
<feature type="domain" description="C2H2-type" evidence="11">
    <location>
        <begin position="50"/>
        <end position="77"/>
    </location>
</feature>
<dbReference type="SMART" id="SM00355">
    <property type="entry name" value="ZnF_C2H2"/>
    <property type="match status" value="2"/>
</dbReference>
<keyword evidence="8" id="KW-0804">Transcription</keyword>
<dbReference type="Gene3D" id="3.30.160.60">
    <property type="entry name" value="Classic Zinc Finger"/>
    <property type="match status" value="1"/>
</dbReference>
<evidence type="ECO:0000256" key="9">
    <source>
        <dbReference type="ARBA" id="ARBA00023242"/>
    </source>
</evidence>
<evidence type="ECO:0000259" key="11">
    <source>
        <dbReference type="PROSITE" id="PS50157"/>
    </source>
</evidence>
<dbReference type="PANTHER" id="PTHR24388">
    <property type="entry name" value="ZINC FINGER PROTEIN"/>
    <property type="match status" value="1"/>
</dbReference>
<evidence type="ECO:0000256" key="3">
    <source>
        <dbReference type="ARBA" id="ARBA00022723"/>
    </source>
</evidence>
<comment type="caution">
    <text evidence="12">The sequence shown here is derived from an EMBL/GenBank/DDBJ whole genome shotgun (WGS) entry which is preliminary data.</text>
</comment>
<evidence type="ECO:0000256" key="4">
    <source>
        <dbReference type="ARBA" id="ARBA00022737"/>
    </source>
</evidence>
<comment type="similarity">
    <text evidence="2">Belongs to the krueppel C2H2-type zinc-finger protein family.</text>
</comment>
<keyword evidence="6" id="KW-0862">Zinc</keyword>
<evidence type="ECO:0000256" key="10">
    <source>
        <dbReference type="PROSITE-ProRule" id="PRU00042"/>
    </source>
</evidence>
<comment type="subcellular location">
    <subcellularLocation>
        <location evidence="1">Nucleus</location>
    </subcellularLocation>
</comment>
<dbReference type="GO" id="GO:0000978">
    <property type="term" value="F:RNA polymerase II cis-regulatory region sequence-specific DNA binding"/>
    <property type="evidence" value="ECO:0007669"/>
    <property type="project" value="TreeGrafter"/>
</dbReference>
<dbReference type="InterPro" id="IPR036236">
    <property type="entry name" value="Znf_C2H2_sf"/>
</dbReference>
<dbReference type="PROSITE" id="PS50157">
    <property type="entry name" value="ZINC_FINGER_C2H2_2"/>
    <property type="match status" value="1"/>
</dbReference>
<dbReference type="GO" id="GO:0000981">
    <property type="term" value="F:DNA-binding transcription factor activity, RNA polymerase II-specific"/>
    <property type="evidence" value="ECO:0007669"/>
    <property type="project" value="TreeGrafter"/>
</dbReference>
<dbReference type="InterPro" id="IPR013087">
    <property type="entry name" value="Znf_C2H2_type"/>
</dbReference>
<organism evidence="12 13">
    <name type="scientific">Macrolepiota fuliginosa MF-IS2</name>
    <dbReference type="NCBI Taxonomy" id="1400762"/>
    <lineage>
        <taxon>Eukaryota</taxon>
        <taxon>Fungi</taxon>
        <taxon>Dikarya</taxon>
        <taxon>Basidiomycota</taxon>
        <taxon>Agaricomycotina</taxon>
        <taxon>Agaricomycetes</taxon>
        <taxon>Agaricomycetidae</taxon>
        <taxon>Agaricales</taxon>
        <taxon>Agaricineae</taxon>
        <taxon>Agaricaceae</taxon>
        <taxon>Macrolepiota</taxon>
    </lineage>
</organism>
<dbReference type="Pfam" id="PF00096">
    <property type="entry name" value="zf-C2H2"/>
    <property type="match status" value="1"/>
</dbReference>
<keyword evidence="3" id="KW-0479">Metal-binding</keyword>
<dbReference type="OrthoDB" id="6077919at2759"/>
<keyword evidence="5 10" id="KW-0863">Zinc-finger</keyword>
<keyword evidence="9" id="KW-0539">Nucleus</keyword>
<evidence type="ECO:0000256" key="2">
    <source>
        <dbReference type="ARBA" id="ARBA00006991"/>
    </source>
</evidence>
<dbReference type="FunFam" id="3.30.160.60:FF:000193">
    <property type="entry name" value="Zinc finger protein 300"/>
    <property type="match status" value="1"/>
</dbReference>
<sequence length="197" mass="22100">MPRTPQPPKPGFVRKADRYCTTCDLDFSRPAEFRRHLSETLKHNPNAQRFPCQYCGKPYAQIRNLKNHERTHSGDKPEACKFPLDENEPAVAPAPRKAFTHTFRVPFEGLPASRQHSSPESEPGTLANVVSNPFLDPFDDQSMLSNQIVNLGASTVDFTKPTGIFDIVGQQVLLNYYSYSDWISADAPSPSSDSPYQ</sequence>
<dbReference type="AlphaFoldDB" id="A0A9P5XPN9"/>